<feature type="domain" description="MurNAc-LAA" evidence="3">
    <location>
        <begin position="122"/>
        <end position="232"/>
    </location>
</feature>
<name>A0A098AVI2_DESHA</name>
<dbReference type="CDD" id="cd02696">
    <property type="entry name" value="MurNAc-LAA"/>
    <property type="match status" value="1"/>
</dbReference>
<reference evidence="4" key="1">
    <citation type="submission" date="2014-07" db="EMBL/GenBank/DDBJ databases">
        <authorList>
            <person name="Hornung V.Bastian."/>
        </authorList>
    </citation>
    <scope>NUCLEOTIDE SEQUENCE</scope>
    <source>
        <strain evidence="4">PCE-S</strain>
    </source>
</reference>
<organism evidence="4">
    <name type="scientific">Desulfitobacterium hafniense</name>
    <name type="common">Desulfitobacterium frappieri</name>
    <dbReference type="NCBI Taxonomy" id="49338"/>
    <lineage>
        <taxon>Bacteria</taxon>
        <taxon>Bacillati</taxon>
        <taxon>Bacillota</taxon>
        <taxon>Clostridia</taxon>
        <taxon>Eubacteriales</taxon>
        <taxon>Desulfitobacteriaceae</taxon>
        <taxon>Desulfitobacterium</taxon>
    </lineage>
</organism>
<dbReference type="AlphaFoldDB" id="A0A098AVI2"/>
<evidence type="ECO:0000256" key="2">
    <source>
        <dbReference type="SAM" id="Phobius"/>
    </source>
</evidence>
<proteinExistence type="predicted"/>
<keyword evidence="1 4" id="KW-0378">Hydrolase</keyword>
<dbReference type="EC" id="3.5.1.28" evidence="4"/>
<keyword evidence="2" id="KW-1133">Transmembrane helix</keyword>
<accession>A0A098AVI2</accession>
<dbReference type="Pfam" id="PF01520">
    <property type="entry name" value="Amidase_3"/>
    <property type="match status" value="1"/>
</dbReference>
<dbReference type="PANTHER" id="PTHR30404">
    <property type="entry name" value="N-ACETYLMURAMOYL-L-ALANINE AMIDASE"/>
    <property type="match status" value="1"/>
</dbReference>
<dbReference type="EMBL" id="LOCK01000002">
    <property type="protein sequence ID" value="KTE93293.1"/>
    <property type="molecule type" value="Genomic_DNA"/>
</dbReference>
<dbReference type="PANTHER" id="PTHR30404:SF0">
    <property type="entry name" value="N-ACETYLMURAMOYL-L-ALANINE AMIDASE AMIC"/>
    <property type="match status" value="1"/>
</dbReference>
<protein>
    <submittedName>
        <fullName evidence="4 5">N-acetylmuramoyl-L-alanine amidase</fullName>
        <ecNumber evidence="4">3.5.1.28</ecNumber>
    </submittedName>
</protein>
<dbReference type="PATRIC" id="fig|49338.4.peg.239"/>
<dbReference type="OMA" id="ATKMPAI"/>
<keyword evidence="2" id="KW-0472">Membrane</keyword>
<dbReference type="RefSeq" id="WP_011458906.1">
    <property type="nucleotide sequence ID" value="NZ_CABKQQ010000054.1"/>
</dbReference>
<dbReference type="Gene3D" id="3.40.630.40">
    <property type="entry name" value="Zn-dependent exopeptidases"/>
    <property type="match status" value="1"/>
</dbReference>
<evidence type="ECO:0000259" key="3">
    <source>
        <dbReference type="SMART" id="SM00646"/>
    </source>
</evidence>
<dbReference type="InterPro" id="IPR002508">
    <property type="entry name" value="MurNAc-LAA_cat"/>
</dbReference>
<evidence type="ECO:0000313" key="4">
    <source>
        <dbReference type="EMBL" id="CDX00110.1"/>
    </source>
</evidence>
<feature type="transmembrane region" description="Helical" evidence="2">
    <location>
        <begin position="12"/>
        <end position="33"/>
    </location>
</feature>
<dbReference type="GO" id="GO:0030288">
    <property type="term" value="C:outer membrane-bounded periplasmic space"/>
    <property type="evidence" value="ECO:0007669"/>
    <property type="project" value="TreeGrafter"/>
</dbReference>
<dbReference type="GO" id="GO:0008745">
    <property type="term" value="F:N-acetylmuramoyl-L-alanine amidase activity"/>
    <property type="evidence" value="ECO:0007669"/>
    <property type="project" value="UniProtKB-EC"/>
</dbReference>
<sequence length="238" mass="26335">MRRPIVIPGRQTQGMAIIIVLTVMFGLVLSVFYQGSAAVLGPLETKYKVVVDAGHGGYDPGAITKQGVYEKEINLEMAKRVKELLEPAGIEVILTREEDIDYVPEGVRGRQSKKQADLNHRISLAAEAEADTLISLHLNATPSGRNTGAETFYYFDSEEGKRLAETIQQELIKVPGMNRRIAKPGDFYLIKNAPMPAVIVELGYISNPKEFARLRQSWYQDQLAQAVAKGVANYFGLP</sequence>
<reference evidence="5 6" key="2">
    <citation type="submission" date="2015-12" db="EMBL/GenBank/DDBJ databases">
        <title>Draft Genome Sequence of Desulfitobacterium hafniense Strain DH, a Sulfate-reducing Bacterium Isolated from Paddy Soils.</title>
        <authorList>
            <person name="Bao P."/>
            <person name="Zhang X."/>
            <person name="Li G."/>
        </authorList>
    </citation>
    <scope>NUCLEOTIDE SEQUENCE [LARGE SCALE GENOMIC DNA]</scope>
    <source>
        <strain evidence="5 6">DH</strain>
    </source>
</reference>
<evidence type="ECO:0000313" key="6">
    <source>
        <dbReference type="Proteomes" id="UP000054623"/>
    </source>
</evidence>
<dbReference type="GO" id="GO:0009253">
    <property type="term" value="P:peptidoglycan catabolic process"/>
    <property type="evidence" value="ECO:0007669"/>
    <property type="project" value="InterPro"/>
</dbReference>
<keyword evidence="2" id="KW-0812">Transmembrane</keyword>
<dbReference type="EMBL" id="LK996017">
    <property type="protein sequence ID" value="CDX00110.1"/>
    <property type="molecule type" value="Genomic_DNA"/>
</dbReference>
<dbReference type="Proteomes" id="UP000054623">
    <property type="component" value="Unassembled WGS sequence"/>
</dbReference>
<gene>
    <name evidence="5" type="ORF">AT727_14880</name>
    <name evidence="4" type="ORF">DPCES_0223</name>
</gene>
<dbReference type="SUPFAM" id="SSF53187">
    <property type="entry name" value="Zn-dependent exopeptidases"/>
    <property type="match status" value="1"/>
</dbReference>
<dbReference type="SMART" id="SM00646">
    <property type="entry name" value="Ami_3"/>
    <property type="match status" value="1"/>
</dbReference>
<dbReference type="OrthoDB" id="9772024at2"/>
<evidence type="ECO:0000256" key="1">
    <source>
        <dbReference type="ARBA" id="ARBA00022801"/>
    </source>
</evidence>
<dbReference type="InterPro" id="IPR050695">
    <property type="entry name" value="N-acetylmuramoyl_amidase_3"/>
</dbReference>
<evidence type="ECO:0000313" key="5">
    <source>
        <dbReference type="EMBL" id="KTE93293.1"/>
    </source>
</evidence>